<name>A0A1Y5RHG5_9RHOB</name>
<dbReference type="EMBL" id="FWFZ01000001">
    <property type="protein sequence ID" value="SLN14945.1"/>
    <property type="molecule type" value="Genomic_DNA"/>
</dbReference>
<dbReference type="InterPro" id="IPR013785">
    <property type="entry name" value="Aldolase_TIM"/>
</dbReference>
<dbReference type="GO" id="GO:0033720">
    <property type="term" value="F:(S)-mandelate dehydrogenase activity"/>
    <property type="evidence" value="ECO:0007669"/>
    <property type="project" value="UniProtKB-EC"/>
</dbReference>
<proteinExistence type="predicted"/>
<accession>A0A1Y5RHG5</accession>
<dbReference type="PROSITE" id="PS51349">
    <property type="entry name" value="FMN_HYDROXY_ACID_DH_2"/>
    <property type="match status" value="1"/>
</dbReference>
<evidence type="ECO:0000256" key="4">
    <source>
        <dbReference type="ARBA" id="ARBA00023002"/>
    </source>
</evidence>
<keyword evidence="4 6" id="KW-0560">Oxidoreductase</keyword>
<dbReference type="PANTHER" id="PTHR10578">
    <property type="entry name" value="S -2-HYDROXY-ACID OXIDASE-RELATED"/>
    <property type="match status" value="1"/>
</dbReference>
<dbReference type="SUPFAM" id="SSF51395">
    <property type="entry name" value="FMN-linked oxidoreductases"/>
    <property type="match status" value="1"/>
</dbReference>
<evidence type="ECO:0000313" key="7">
    <source>
        <dbReference type="Proteomes" id="UP000193900"/>
    </source>
</evidence>
<evidence type="ECO:0000256" key="1">
    <source>
        <dbReference type="ARBA" id="ARBA00001917"/>
    </source>
</evidence>
<evidence type="ECO:0000256" key="2">
    <source>
        <dbReference type="ARBA" id="ARBA00022630"/>
    </source>
</evidence>
<keyword evidence="2" id="KW-0285">Flavoprotein</keyword>
<dbReference type="PANTHER" id="PTHR10578:SF107">
    <property type="entry name" value="2-HYDROXYACID OXIDASE 1"/>
    <property type="match status" value="1"/>
</dbReference>
<dbReference type="Gene3D" id="3.20.20.70">
    <property type="entry name" value="Aldolase class I"/>
    <property type="match status" value="1"/>
</dbReference>
<feature type="domain" description="FMN hydroxy acid dehydrogenase" evidence="5">
    <location>
        <begin position="1"/>
        <end position="202"/>
    </location>
</feature>
<dbReference type="InterPro" id="IPR000262">
    <property type="entry name" value="FMN-dep_DH"/>
</dbReference>
<keyword evidence="3" id="KW-0288">FMN</keyword>
<reference evidence="6 7" key="1">
    <citation type="submission" date="2017-03" db="EMBL/GenBank/DDBJ databases">
        <authorList>
            <person name="Afonso C.L."/>
            <person name="Miller P.J."/>
            <person name="Scott M.A."/>
            <person name="Spackman E."/>
            <person name="Goraichik I."/>
            <person name="Dimitrov K.M."/>
            <person name="Suarez D.L."/>
            <person name="Swayne D.E."/>
        </authorList>
    </citation>
    <scope>NUCLEOTIDE SEQUENCE [LARGE SCALE GENOMIC DNA]</scope>
    <source>
        <strain evidence="6 7">CECT 7023</strain>
    </source>
</reference>
<dbReference type="AlphaFoldDB" id="A0A1Y5RHG5"/>
<evidence type="ECO:0000259" key="5">
    <source>
        <dbReference type="PROSITE" id="PS51349"/>
    </source>
</evidence>
<dbReference type="Pfam" id="PF01070">
    <property type="entry name" value="FMN_dh"/>
    <property type="match status" value="1"/>
</dbReference>
<dbReference type="InterPro" id="IPR037396">
    <property type="entry name" value="FMN_HAD"/>
</dbReference>
<evidence type="ECO:0000313" key="6">
    <source>
        <dbReference type="EMBL" id="SLN14945.1"/>
    </source>
</evidence>
<sequence>MPRLMWDFARRPLWSLDVLRGGVPEVELVRGRKEFGRGALAQAGALSRRLRKDLTWETVADLRGKWPGSLIVKGISGPADAALARDAGVDGIVLSNLGGRQLDQGASTVSLIRPVRAALGEDLALYVDSGFRRGTDIFKALALGADCVLMGRPFAWAVAAEGERGAAHFIALLRREIEITLNLAGVSSVAEARAAGPAMLFDGAGRAAAP</sequence>
<dbReference type="Proteomes" id="UP000193900">
    <property type="component" value="Unassembled WGS sequence"/>
</dbReference>
<dbReference type="EC" id="1.1.99.31" evidence="6"/>
<comment type="cofactor">
    <cofactor evidence="1">
        <name>FMN</name>
        <dbReference type="ChEBI" id="CHEBI:58210"/>
    </cofactor>
</comment>
<dbReference type="GO" id="GO:0005886">
    <property type="term" value="C:plasma membrane"/>
    <property type="evidence" value="ECO:0007669"/>
    <property type="project" value="TreeGrafter"/>
</dbReference>
<dbReference type="GO" id="GO:0009060">
    <property type="term" value="P:aerobic respiration"/>
    <property type="evidence" value="ECO:0007669"/>
    <property type="project" value="TreeGrafter"/>
</dbReference>
<gene>
    <name evidence="6" type="primary">mdlB_1</name>
    <name evidence="6" type="ORF">ROA7023_00164</name>
</gene>
<protein>
    <submittedName>
        <fullName evidence="6">(S)-mandelate dehydrogenase</fullName>
        <ecNumber evidence="6">1.1.99.31</ecNumber>
    </submittedName>
</protein>
<evidence type="ECO:0000256" key="3">
    <source>
        <dbReference type="ARBA" id="ARBA00022643"/>
    </source>
</evidence>
<organism evidence="6 7">
    <name type="scientific">Roseisalinus antarcticus</name>
    <dbReference type="NCBI Taxonomy" id="254357"/>
    <lineage>
        <taxon>Bacteria</taxon>
        <taxon>Pseudomonadati</taxon>
        <taxon>Pseudomonadota</taxon>
        <taxon>Alphaproteobacteria</taxon>
        <taxon>Rhodobacterales</taxon>
        <taxon>Roseobacteraceae</taxon>
        <taxon>Roseisalinus</taxon>
    </lineage>
</organism>
<keyword evidence="7" id="KW-1185">Reference proteome</keyword>
<dbReference type="GO" id="GO:0004459">
    <property type="term" value="F:L-lactate dehydrogenase (NAD+) activity"/>
    <property type="evidence" value="ECO:0007669"/>
    <property type="project" value="TreeGrafter"/>
</dbReference>